<reference evidence="3 4" key="1">
    <citation type="submission" date="2016-12" db="EMBL/GenBank/DDBJ databases">
        <title>Genomic Comparison of strains in the 'Actinomyces naeslundii' Group.</title>
        <authorList>
            <person name="Mughal S.R."/>
            <person name="Do T."/>
            <person name="Gilbert S.C."/>
            <person name="Witherden E.A."/>
            <person name="Didelot X."/>
            <person name="Beighton D."/>
        </authorList>
    </citation>
    <scope>NUCLEOTIDE SEQUENCE [LARGE SCALE GENOMIC DNA]</scope>
    <source>
        <strain evidence="3 4">CCUG 33920</strain>
    </source>
</reference>
<name>A0A1Q8VEG7_9ACTO</name>
<evidence type="ECO:0000259" key="2">
    <source>
        <dbReference type="Pfam" id="PF07811"/>
    </source>
</evidence>
<keyword evidence="1" id="KW-0472">Membrane</keyword>
<feature type="domain" description="TadE-like" evidence="2">
    <location>
        <begin position="19"/>
        <end position="61"/>
    </location>
</feature>
<dbReference type="InterPro" id="IPR012495">
    <property type="entry name" value="TadE-like_dom"/>
</dbReference>
<comment type="caution">
    <text evidence="3">The sequence shown here is derived from an EMBL/GenBank/DDBJ whole genome shotgun (WGS) entry which is preliminary data.</text>
</comment>
<dbReference type="Pfam" id="PF07811">
    <property type="entry name" value="TadE"/>
    <property type="match status" value="1"/>
</dbReference>
<feature type="transmembrane region" description="Helical" evidence="1">
    <location>
        <begin position="21"/>
        <end position="38"/>
    </location>
</feature>
<gene>
    <name evidence="3" type="ORF">BKH29_01375</name>
</gene>
<proteinExistence type="predicted"/>
<dbReference type="OrthoDB" id="3256505at2"/>
<sequence length="151" mass="15740">MNRIMTSVRRRIRRDGERGAVSVYAVIIAAVLMLMAGLCIEGGRVLNARATLADQAEQAARAGAQHLSTDDVRGGASVSVDSAAATSAARTYLAQGGLAQSSTVDVTSRGVAVTVERDVPTTMLRLVGVTSIHVTVTGEARNAVGIFEEDQ</sequence>
<evidence type="ECO:0000313" key="4">
    <source>
        <dbReference type="Proteomes" id="UP000186857"/>
    </source>
</evidence>
<evidence type="ECO:0000256" key="1">
    <source>
        <dbReference type="SAM" id="Phobius"/>
    </source>
</evidence>
<dbReference type="AlphaFoldDB" id="A0A1Q8VEG7"/>
<dbReference type="RefSeq" id="WP_075375925.1">
    <property type="nucleotide sequence ID" value="NZ_MSKJ01000001.1"/>
</dbReference>
<evidence type="ECO:0000313" key="3">
    <source>
        <dbReference type="EMBL" id="OLO46492.1"/>
    </source>
</evidence>
<dbReference type="EMBL" id="MSKJ01000001">
    <property type="protein sequence ID" value="OLO46492.1"/>
    <property type="molecule type" value="Genomic_DNA"/>
</dbReference>
<keyword evidence="1" id="KW-0812">Transmembrane</keyword>
<organism evidence="3 4">
    <name type="scientific">Actinomyces oris</name>
    <dbReference type="NCBI Taxonomy" id="544580"/>
    <lineage>
        <taxon>Bacteria</taxon>
        <taxon>Bacillati</taxon>
        <taxon>Actinomycetota</taxon>
        <taxon>Actinomycetes</taxon>
        <taxon>Actinomycetales</taxon>
        <taxon>Actinomycetaceae</taxon>
        <taxon>Actinomyces</taxon>
    </lineage>
</organism>
<protein>
    <submittedName>
        <fullName evidence="3">Pilus assembly protein TadE</fullName>
    </submittedName>
</protein>
<keyword evidence="1" id="KW-1133">Transmembrane helix</keyword>
<accession>A0A1Q8VEG7</accession>
<dbReference type="Proteomes" id="UP000186857">
    <property type="component" value="Unassembled WGS sequence"/>
</dbReference>